<dbReference type="InterPro" id="IPR029330">
    <property type="entry name" value="Bbp1_C"/>
</dbReference>
<keyword evidence="1" id="KW-0175">Coiled coil</keyword>
<dbReference type="Proteomes" id="UP000769528">
    <property type="component" value="Unassembled WGS sequence"/>
</dbReference>
<keyword evidence="4" id="KW-1185">Reference proteome</keyword>
<reference evidence="3" key="1">
    <citation type="journal article" date="2021" name="Open Biol.">
        <title>Shared evolutionary footprints suggest mitochondrial oxidative damage underlies multiple complex I losses in fungi.</title>
        <authorList>
            <person name="Schikora-Tamarit M.A."/>
            <person name="Marcet-Houben M."/>
            <person name="Nosek J."/>
            <person name="Gabaldon T."/>
        </authorList>
    </citation>
    <scope>NUCLEOTIDE SEQUENCE</scope>
    <source>
        <strain evidence="3">CBS6341</strain>
    </source>
</reference>
<gene>
    <name evidence="3" type="ORF">WICMUC_003705</name>
</gene>
<dbReference type="OrthoDB" id="4042536at2759"/>
<organism evidence="3 4">
    <name type="scientific">Wickerhamomyces mucosus</name>
    <dbReference type="NCBI Taxonomy" id="1378264"/>
    <lineage>
        <taxon>Eukaryota</taxon>
        <taxon>Fungi</taxon>
        <taxon>Dikarya</taxon>
        <taxon>Ascomycota</taxon>
        <taxon>Saccharomycotina</taxon>
        <taxon>Saccharomycetes</taxon>
        <taxon>Phaffomycetales</taxon>
        <taxon>Wickerhamomycetaceae</taxon>
        <taxon>Wickerhamomyces</taxon>
    </lineage>
</organism>
<proteinExistence type="predicted"/>
<accession>A0A9P8PKR6</accession>
<evidence type="ECO:0000313" key="4">
    <source>
        <dbReference type="Proteomes" id="UP000769528"/>
    </source>
</evidence>
<dbReference type="AlphaFoldDB" id="A0A9P8PKR6"/>
<comment type="caution">
    <text evidence="3">The sequence shown here is derived from an EMBL/GenBank/DDBJ whole genome shotgun (WGS) entry which is preliminary data.</text>
</comment>
<evidence type="ECO:0000256" key="1">
    <source>
        <dbReference type="SAM" id="Coils"/>
    </source>
</evidence>
<evidence type="ECO:0000313" key="3">
    <source>
        <dbReference type="EMBL" id="KAH3673345.1"/>
    </source>
</evidence>
<evidence type="ECO:0000259" key="2">
    <source>
        <dbReference type="Pfam" id="PF15272"/>
    </source>
</evidence>
<protein>
    <recommendedName>
        <fullName evidence="2">Spindle pole body component Bbp1 C-terminal domain-containing protein</fullName>
    </recommendedName>
</protein>
<name>A0A9P8PKR6_9ASCO</name>
<feature type="coiled-coil region" evidence="1">
    <location>
        <begin position="352"/>
        <end position="487"/>
    </location>
</feature>
<dbReference type="Pfam" id="PF15272">
    <property type="entry name" value="BBP1_C"/>
    <property type="match status" value="1"/>
</dbReference>
<sequence length="532" mass="62614">MLWGSRSKSQDPPTPGLASWAFNSLFNNKTPIEKYKELNTQDKIKSQMRNDYNYNGNDFNENELTDTFHNRRRSRLKSSQNNIRKFNDDTIYSSKKNYTPNLNRNVNWGGEDFKLRSRSSSFTKDENQDINDYYRDKELLPEDDEDYNLTTNSHYISQNFKNPQNSLPKHFPGKYPSPYIESKENFNKIPSSSPLLSSTSKKNFKDAEINTEKNRISSKPSYSAILKDFKDSKDLFEKNSIDSIMEGGKFRNKSKISKKSLDDYIPLNNKQPWKNNSNEIKFEILNNLDQNIDDLKEISQELEKISIPSNQPLKQKFEILQKKYSTIKKELEQELKTSKKTYDILVEFVNKYKIVKQENSKLLEKLKKLDENLGKNDDEVVGLKKNLENYSGFENILKRKIVSLEEKLDDQNDNHKSEKFKLNEKIYVLEKNLEINKDDLQKANEKIKNLEIQLNDFKFLGKSSNINNNLRNSYDNHQSRFNSFNNKNLVDLESQNESTIELFNNKYPDRIVEKNYSPDQSILSNSKSFQRF</sequence>
<feature type="domain" description="Spindle pole body component Bbp1 C-terminal" evidence="2">
    <location>
        <begin position="283"/>
        <end position="469"/>
    </location>
</feature>
<dbReference type="EMBL" id="JAEUBF010001015">
    <property type="protein sequence ID" value="KAH3673345.1"/>
    <property type="molecule type" value="Genomic_DNA"/>
</dbReference>
<reference evidence="3" key="2">
    <citation type="submission" date="2021-01" db="EMBL/GenBank/DDBJ databases">
        <authorList>
            <person name="Schikora-Tamarit M.A."/>
        </authorList>
    </citation>
    <scope>NUCLEOTIDE SEQUENCE</scope>
    <source>
        <strain evidence="3">CBS6341</strain>
    </source>
</reference>